<dbReference type="Gene3D" id="3.40.250.10">
    <property type="entry name" value="Rhodanese-like domain"/>
    <property type="match status" value="1"/>
</dbReference>
<dbReference type="InterPro" id="IPR016130">
    <property type="entry name" value="Tyr_Pase_AS"/>
</dbReference>
<dbReference type="GO" id="GO:0017017">
    <property type="term" value="F:MAP kinase tyrosine/serine/threonine phosphatase activity"/>
    <property type="evidence" value="ECO:0007669"/>
    <property type="project" value="InterPro"/>
</dbReference>
<dbReference type="InterPro" id="IPR001763">
    <property type="entry name" value="Rhodanese-like_dom"/>
</dbReference>
<dbReference type="SMART" id="SM00195">
    <property type="entry name" value="DSPc"/>
    <property type="match status" value="1"/>
</dbReference>
<evidence type="ECO:0000259" key="7">
    <source>
        <dbReference type="PROSITE" id="PS50056"/>
    </source>
</evidence>
<evidence type="ECO:0000256" key="4">
    <source>
        <dbReference type="ARBA" id="ARBA00022912"/>
    </source>
</evidence>
<feature type="domain" description="Tyrosine specific protein phosphatases" evidence="7">
    <location>
        <begin position="243"/>
        <end position="303"/>
    </location>
</feature>
<sequence>MDVIFISPSGVQQLLNENTRSVQLIDTRSFIHYNKGRIVTAVNVYCTPLVKKRYPICLPLDLIMSKDTKRCLSRPNLDTVILYDQDTDQLNMSNEKIDLHLLFKSFSRFLGNKKILVLAGGFLRCKQDYPHLCMGHSSPLNSLSHTSSLDGLTLKLASQCRQLPDIDTDRQVKRPRLSSTSPVELLPYLYLGDASHSSMKDELLDLGITAILNVSTSCANHFPHDFRYKIIPVEDTASADLYFWFKDAIQFIEQDREKGGKILVHCKGGVSRSATICLAYLMFTRCVGLEDAFDYIKSRRESISPNANFMMQLYNYEKIVISHSSTRSPSTNCRPLYSPSHSPSSPYRFPSSPHRFPSSPCRFPTSPCRVPPSPCQLPSSPGRPPNSPRRPPYSPSRPLISPCRTPSSPRRTPISPRGTTTPYSRFWNQSAISNNNDLCNIVSNQQQINNDTKPTIELHQTAQRQTGSHQASHLKIGSMDKRRVSTS</sequence>
<feature type="compositionally biased region" description="Basic and acidic residues" evidence="5">
    <location>
        <begin position="478"/>
        <end position="487"/>
    </location>
</feature>
<keyword evidence="4" id="KW-0904">Protein phosphatase</keyword>
<feature type="region of interest" description="Disordered" evidence="5">
    <location>
        <begin position="372"/>
        <end position="422"/>
    </location>
</feature>
<dbReference type="PANTHER" id="PTHR10159">
    <property type="entry name" value="DUAL SPECIFICITY PROTEIN PHOSPHATASE"/>
    <property type="match status" value="1"/>
</dbReference>
<protein>
    <recommendedName>
        <fullName evidence="2">protein-tyrosine-phosphatase</fullName>
        <ecNumber evidence="2">3.1.3.48</ecNumber>
    </recommendedName>
</protein>
<dbReference type="SMART" id="SM00450">
    <property type="entry name" value="RHOD"/>
    <property type="match status" value="1"/>
</dbReference>
<evidence type="ECO:0000313" key="10">
    <source>
        <dbReference type="Proteomes" id="UP001347796"/>
    </source>
</evidence>
<dbReference type="SUPFAM" id="SSF52821">
    <property type="entry name" value="Rhodanese/Cell cycle control phosphatase"/>
    <property type="match status" value="1"/>
</dbReference>
<gene>
    <name evidence="9" type="ORF">SNE40_012929</name>
</gene>
<feature type="domain" description="Tyrosine-protein phosphatase" evidence="6">
    <location>
        <begin position="181"/>
        <end position="322"/>
    </location>
</feature>
<organism evidence="9 10">
    <name type="scientific">Patella caerulea</name>
    <name type="common">Rayed Mediterranean limpet</name>
    <dbReference type="NCBI Taxonomy" id="87958"/>
    <lineage>
        <taxon>Eukaryota</taxon>
        <taxon>Metazoa</taxon>
        <taxon>Spiralia</taxon>
        <taxon>Lophotrochozoa</taxon>
        <taxon>Mollusca</taxon>
        <taxon>Gastropoda</taxon>
        <taxon>Patellogastropoda</taxon>
        <taxon>Patelloidea</taxon>
        <taxon>Patellidae</taxon>
        <taxon>Patella</taxon>
    </lineage>
</organism>
<dbReference type="Pfam" id="PF00581">
    <property type="entry name" value="Rhodanese"/>
    <property type="match status" value="1"/>
</dbReference>
<dbReference type="SUPFAM" id="SSF52799">
    <property type="entry name" value="(Phosphotyrosine protein) phosphatases II"/>
    <property type="match status" value="1"/>
</dbReference>
<evidence type="ECO:0000313" key="9">
    <source>
        <dbReference type="EMBL" id="KAK6178100.1"/>
    </source>
</evidence>
<dbReference type="PROSITE" id="PS50056">
    <property type="entry name" value="TYR_PHOSPHATASE_2"/>
    <property type="match status" value="1"/>
</dbReference>
<evidence type="ECO:0000256" key="5">
    <source>
        <dbReference type="SAM" id="MobiDB-lite"/>
    </source>
</evidence>
<feature type="compositionally biased region" description="Polar residues" evidence="5">
    <location>
        <begin position="461"/>
        <end position="471"/>
    </location>
</feature>
<dbReference type="PROSITE" id="PS00383">
    <property type="entry name" value="TYR_PHOSPHATASE_1"/>
    <property type="match status" value="1"/>
</dbReference>
<dbReference type="PROSITE" id="PS50206">
    <property type="entry name" value="RHODANESE_3"/>
    <property type="match status" value="1"/>
</dbReference>
<keyword evidence="3" id="KW-0378">Hydrolase</keyword>
<evidence type="ECO:0000259" key="6">
    <source>
        <dbReference type="PROSITE" id="PS50054"/>
    </source>
</evidence>
<dbReference type="InterPro" id="IPR036873">
    <property type="entry name" value="Rhodanese-like_dom_sf"/>
</dbReference>
<dbReference type="InterPro" id="IPR029021">
    <property type="entry name" value="Prot-tyrosine_phosphatase-like"/>
</dbReference>
<comment type="caution">
    <text evidence="9">The sequence shown here is derived from an EMBL/GenBank/DDBJ whole genome shotgun (WGS) entry which is preliminary data.</text>
</comment>
<feature type="compositionally biased region" description="Low complexity" evidence="5">
    <location>
        <begin position="396"/>
        <end position="422"/>
    </location>
</feature>
<dbReference type="EMBL" id="JAZGQO010000009">
    <property type="protein sequence ID" value="KAK6178100.1"/>
    <property type="molecule type" value="Genomic_DNA"/>
</dbReference>
<dbReference type="InterPro" id="IPR020422">
    <property type="entry name" value="TYR_PHOSPHATASE_DUAL_dom"/>
</dbReference>
<dbReference type="AlphaFoldDB" id="A0AAN8JMJ4"/>
<dbReference type="Gene3D" id="3.90.190.10">
    <property type="entry name" value="Protein tyrosine phosphatase superfamily"/>
    <property type="match status" value="1"/>
</dbReference>
<feature type="compositionally biased region" description="Pro residues" evidence="5">
    <location>
        <begin position="372"/>
        <end position="395"/>
    </location>
</feature>
<dbReference type="GO" id="GO:0005737">
    <property type="term" value="C:cytoplasm"/>
    <property type="evidence" value="ECO:0007669"/>
    <property type="project" value="TreeGrafter"/>
</dbReference>
<proteinExistence type="inferred from homology"/>
<dbReference type="PANTHER" id="PTHR10159:SF530">
    <property type="entry name" value="DUAL SPECIFICITY PROTEIN PHOSPHATASE DDB_G0271350-RELATED"/>
    <property type="match status" value="1"/>
</dbReference>
<evidence type="ECO:0000259" key="8">
    <source>
        <dbReference type="PROSITE" id="PS50206"/>
    </source>
</evidence>
<accession>A0AAN8JMJ4</accession>
<dbReference type="InterPro" id="IPR000387">
    <property type="entry name" value="Tyr_Pase_dom"/>
</dbReference>
<dbReference type="GO" id="GO:0043409">
    <property type="term" value="P:negative regulation of MAPK cascade"/>
    <property type="evidence" value="ECO:0007669"/>
    <property type="project" value="TreeGrafter"/>
</dbReference>
<evidence type="ECO:0000256" key="2">
    <source>
        <dbReference type="ARBA" id="ARBA00013064"/>
    </source>
</evidence>
<comment type="similarity">
    <text evidence="1">Belongs to the protein-tyrosine phosphatase family. Non-receptor class dual specificity subfamily.</text>
</comment>
<feature type="region of interest" description="Disordered" evidence="5">
    <location>
        <begin position="461"/>
        <end position="487"/>
    </location>
</feature>
<dbReference type="PRINTS" id="PR01764">
    <property type="entry name" value="MAPKPHPHTASE"/>
</dbReference>
<keyword evidence="10" id="KW-1185">Reference proteome</keyword>
<name>A0AAN8JMJ4_PATCE</name>
<reference evidence="9 10" key="1">
    <citation type="submission" date="2024-01" db="EMBL/GenBank/DDBJ databases">
        <title>The genome of the rayed Mediterranean limpet Patella caerulea (Linnaeus, 1758).</title>
        <authorList>
            <person name="Anh-Thu Weber A."/>
            <person name="Halstead-Nussloch G."/>
        </authorList>
    </citation>
    <scope>NUCLEOTIDE SEQUENCE [LARGE SCALE GENOMIC DNA]</scope>
    <source>
        <strain evidence="9">AATW-2023a</strain>
        <tissue evidence="9">Whole specimen</tissue>
    </source>
</reference>
<evidence type="ECO:0000256" key="1">
    <source>
        <dbReference type="ARBA" id="ARBA00008601"/>
    </source>
</evidence>
<dbReference type="Pfam" id="PF00782">
    <property type="entry name" value="DSPc"/>
    <property type="match status" value="1"/>
</dbReference>
<dbReference type="InterPro" id="IPR008343">
    <property type="entry name" value="MKP"/>
</dbReference>
<dbReference type="GO" id="GO:0005634">
    <property type="term" value="C:nucleus"/>
    <property type="evidence" value="ECO:0007669"/>
    <property type="project" value="TreeGrafter"/>
</dbReference>
<dbReference type="Proteomes" id="UP001347796">
    <property type="component" value="Unassembled WGS sequence"/>
</dbReference>
<dbReference type="InterPro" id="IPR000340">
    <property type="entry name" value="Dual-sp_phosphatase_cat-dom"/>
</dbReference>
<dbReference type="GO" id="GO:0004725">
    <property type="term" value="F:protein tyrosine phosphatase activity"/>
    <property type="evidence" value="ECO:0007669"/>
    <property type="project" value="UniProtKB-EC"/>
</dbReference>
<evidence type="ECO:0000256" key="3">
    <source>
        <dbReference type="ARBA" id="ARBA00022801"/>
    </source>
</evidence>
<dbReference type="EC" id="3.1.3.48" evidence="2"/>
<dbReference type="PROSITE" id="PS50054">
    <property type="entry name" value="TYR_PHOSPHATASE_DUAL"/>
    <property type="match status" value="1"/>
</dbReference>
<feature type="domain" description="Rhodanese" evidence="8">
    <location>
        <begin position="18"/>
        <end position="134"/>
    </location>
</feature>